<evidence type="ECO:0000313" key="3">
    <source>
        <dbReference type="Proteomes" id="UP000502248"/>
    </source>
</evidence>
<feature type="coiled-coil region" evidence="1">
    <location>
        <begin position="7"/>
        <end position="76"/>
    </location>
</feature>
<dbReference type="KEGG" id="cheb:HH215_34995"/>
<dbReference type="EMBL" id="CP051680">
    <property type="protein sequence ID" value="QJD87889.1"/>
    <property type="molecule type" value="Genomic_DNA"/>
</dbReference>
<dbReference type="AlphaFoldDB" id="A0A7Z2ZQ63"/>
<evidence type="ECO:0000256" key="1">
    <source>
        <dbReference type="SAM" id="Coils"/>
    </source>
</evidence>
<dbReference type="Proteomes" id="UP000502248">
    <property type="component" value="Chromosome"/>
</dbReference>
<protein>
    <submittedName>
        <fullName evidence="2">Uncharacterized protein</fullName>
    </submittedName>
</protein>
<reference evidence="2 3" key="1">
    <citation type="submission" date="2020-04" db="EMBL/GenBank/DDBJ databases">
        <title>Genome sequencing of novel species.</title>
        <authorList>
            <person name="Heo J."/>
            <person name="Kim S.-J."/>
            <person name="Kim J.-S."/>
            <person name="Hong S.-B."/>
            <person name="Kwon S.-W."/>
        </authorList>
    </citation>
    <scope>NUCLEOTIDE SEQUENCE [LARGE SCALE GENOMIC DNA]</scope>
    <source>
        <strain evidence="2 3">MFER-1</strain>
    </source>
</reference>
<accession>A0A7Z2ZQ63</accession>
<name>A0A7Z2ZQ63_9BACL</name>
<keyword evidence="1" id="KW-0175">Coiled coil</keyword>
<keyword evidence="3" id="KW-1185">Reference proteome</keyword>
<organism evidence="2 3">
    <name type="scientific">Cohnella herbarum</name>
    <dbReference type="NCBI Taxonomy" id="2728023"/>
    <lineage>
        <taxon>Bacteria</taxon>
        <taxon>Bacillati</taxon>
        <taxon>Bacillota</taxon>
        <taxon>Bacilli</taxon>
        <taxon>Bacillales</taxon>
        <taxon>Paenibacillaceae</taxon>
        <taxon>Cohnella</taxon>
    </lineage>
</organism>
<dbReference type="RefSeq" id="WP_169284131.1">
    <property type="nucleotide sequence ID" value="NZ_CP051680.1"/>
</dbReference>
<sequence>MIIISEYKDLLGELETLEWMLDNVNRQFMQNRADMHGHKIPFIKTIARQDNLVERVRELEREIGEKKTLIRRIEEKFKNFTGLSYVVFYKRDIENKSLQIIADELGYSYDHIKRISRKTSMKSEK</sequence>
<gene>
    <name evidence="2" type="ORF">HH215_34995</name>
</gene>
<proteinExistence type="predicted"/>
<evidence type="ECO:0000313" key="2">
    <source>
        <dbReference type="EMBL" id="QJD87889.1"/>
    </source>
</evidence>